<sequence length="997" mass="116085">MKNKHIFLNILVIATFLLTLIVEGAEFNEKNGSEENIDQIQKETLSQESLALLTLVSNTYERNCLVDIIVKLLFSYSALLLKFSYFFNENVLHEQIKRLRETIFHANLESFFINKYLLIDYQKLERLYNSCFDYLRYNTINQLNTESLNQQYAFIMNIVENHAKIIKPIRESQALLEYLISCDLDLSLKSMVSILINYVSEFISLVEESIKTYKKKKRNFKKFFDSRKDFLSNANIDLVVSNQKLQSMMEMKVNFEKNKELLDEYNKFLENPDPNLTEEKVSQLKQLYNDYYENNECTEEEILEMESLLSISMELLGLISANIFYFNNQELSENIRLVEEVISNINKKVSTRGTENSFDGEYSFRIKKRVMENLNYEKVISLNNLSSKFSNKLPREVIIKNLKGLYLCLLNILKMLKIEFQLNKCGKYIQELMLLVINTYEKIGKECAASLKSNEKNESLTILPLETIRVIRESTISKCKQIITEQVEKKKEKMKEEKEKLEKLEMEKKIQLEQEKLDYKKRLEKLKEKSKSKQKKSYPEVKYEIKKVQECDTIILETQKIIRPTVRNKAERRRKLMEEINRFNEKSIKKELIREAVNIQKLTRKSKKNLSSGERRSKLHSMETNNAQTKDQNTHNIDMGSDSSQNSSNESSGDEETCSSEVKKKKYVKKKDFSECLLPVIKLVEESIYESNKSHQQSKGEGISEESEGACSSHATEKKVSKKRLANEKPSDTPLVKSTVELFGESFVFETRKVGQRGIMEGTSKSSSLRETSNSSSSVSQIESISDKQLFGKQSNSEARKSRSRAKSSKLSVRRALSEPPPRNKPSSNLKTRPKSIPRTRSRSRSRSRSRRRRKSTSRSKLHLKSEIYSDDGTSEMISKLMQLEEKMSYSVDDSSEHKSKFIPMFSKSKVTEEVQSVDIFSFFNIVNLDFLEITEASTIEEIEAAIEFCSEEITRIHTEILPLLTGYDLLQMKDFQKDLISRLIRLLIMFNNKKNE</sequence>
<evidence type="ECO:0000256" key="2">
    <source>
        <dbReference type="SAM" id="MobiDB-lite"/>
    </source>
</evidence>
<keyword evidence="3" id="KW-0732">Signal</keyword>
<evidence type="ECO:0000313" key="4">
    <source>
        <dbReference type="EMBL" id="PPS97176.1"/>
    </source>
</evidence>
<feature type="compositionally biased region" description="Basic residues" evidence="2">
    <location>
        <begin position="832"/>
        <end position="863"/>
    </location>
</feature>
<feature type="coiled-coil region" evidence="1">
    <location>
        <begin position="480"/>
        <end position="536"/>
    </location>
</feature>
<keyword evidence="1" id="KW-0175">Coiled coil</keyword>
<feature type="signal peptide" evidence="3">
    <location>
        <begin position="1"/>
        <end position="24"/>
    </location>
</feature>
<feature type="region of interest" description="Disordered" evidence="2">
    <location>
        <begin position="693"/>
        <end position="732"/>
    </location>
</feature>
<feature type="compositionally biased region" description="Polar residues" evidence="2">
    <location>
        <begin position="622"/>
        <end position="636"/>
    </location>
</feature>
<accession>A0ABX5BIJ6</accession>
<dbReference type="Proteomes" id="UP001429100">
    <property type="component" value="Unassembled WGS sequence"/>
</dbReference>
<reference evidence="4 5" key="2">
    <citation type="submission" date="2017-10" db="EMBL/GenBank/DDBJ databases">
        <title>Consistent, comparative and evidence-based genome annotation and re-annotation for the closely-related species, Cryptosporidium parvum, C. hominis and C. tyzzeri.</title>
        <authorList>
            <person name="Baptista R.P."/>
            <person name="Li Y."/>
            <person name="Sateriale A."/>
            <person name="Striepen B."/>
            <person name="Kissinger J.C."/>
        </authorList>
    </citation>
    <scope>NUCLEOTIDE SEQUENCE [LARGE SCALE GENOMIC DNA]</scope>
    <source>
        <strain evidence="4">30976</strain>
    </source>
</reference>
<comment type="caution">
    <text evidence="4">The sequence shown here is derived from an EMBL/GenBank/DDBJ whole genome shotgun (WGS) entry which is preliminary data.</text>
</comment>
<feature type="region of interest" description="Disordered" evidence="2">
    <location>
        <begin position="759"/>
        <end position="866"/>
    </location>
</feature>
<gene>
    <name evidence="4" type="ORF">GY17_00001011</name>
</gene>
<reference evidence="4 5" key="1">
    <citation type="submission" date="2014-11" db="EMBL/GenBank/DDBJ databases">
        <title>Comparative genomic analysis of Cryptosporidium hominis reveals occurrence of genetic recombination in virulent subtypes.</title>
        <authorList>
            <person name="Guo Y."/>
            <person name="Tang K."/>
            <person name="Frace M."/>
            <person name="Li N."/>
            <person name="Roellig D.M."/>
            <person name="Sammons S."/>
            <person name="Knipe K."/>
            <person name="Rowe L."/>
            <person name="Feng Y."/>
            <person name="Xiao L."/>
        </authorList>
    </citation>
    <scope>NUCLEOTIDE SEQUENCE [LARGE SCALE GENOMIC DNA]</scope>
    <source>
        <strain evidence="4">30976</strain>
    </source>
</reference>
<organism evidence="4 5">
    <name type="scientific">Cryptosporidium hominis</name>
    <dbReference type="NCBI Taxonomy" id="237895"/>
    <lineage>
        <taxon>Eukaryota</taxon>
        <taxon>Sar</taxon>
        <taxon>Alveolata</taxon>
        <taxon>Apicomplexa</taxon>
        <taxon>Conoidasida</taxon>
        <taxon>Coccidia</taxon>
        <taxon>Eucoccidiorida</taxon>
        <taxon>Eimeriorina</taxon>
        <taxon>Cryptosporidiidae</taxon>
        <taxon>Cryptosporidium</taxon>
    </lineage>
</organism>
<feature type="compositionally biased region" description="Low complexity" evidence="2">
    <location>
        <begin position="640"/>
        <end position="651"/>
    </location>
</feature>
<feature type="chain" id="PRO_5046955378" evidence="3">
    <location>
        <begin position="25"/>
        <end position="997"/>
    </location>
</feature>
<name>A0ABX5BIJ6_CRYHO</name>
<feature type="compositionally biased region" description="Low complexity" evidence="2">
    <location>
        <begin position="764"/>
        <end position="784"/>
    </location>
</feature>
<evidence type="ECO:0000256" key="3">
    <source>
        <dbReference type="SAM" id="SignalP"/>
    </source>
</evidence>
<evidence type="ECO:0000313" key="5">
    <source>
        <dbReference type="Proteomes" id="UP001429100"/>
    </source>
</evidence>
<feature type="region of interest" description="Disordered" evidence="2">
    <location>
        <begin position="603"/>
        <end position="661"/>
    </location>
</feature>
<evidence type="ECO:0000256" key="1">
    <source>
        <dbReference type="SAM" id="Coils"/>
    </source>
</evidence>
<keyword evidence="5" id="KW-1185">Reference proteome</keyword>
<dbReference type="EMBL" id="JTAI01000044">
    <property type="protein sequence ID" value="PPS97176.1"/>
    <property type="molecule type" value="Genomic_DNA"/>
</dbReference>
<protein>
    <submittedName>
        <fullName evidence="4">Secreted Protein (SKSR family)</fullName>
    </submittedName>
</protein>
<proteinExistence type="predicted"/>
<feature type="compositionally biased region" description="Basic and acidic residues" evidence="2">
    <location>
        <begin position="715"/>
        <end position="731"/>
    </location>
</feature>